<evidence type="ECO:0000256" key="1">
    <source>
        <dbReference type="SAM" id="MobiDB-lite"/>
    </source>
</evidence>
<feature type="domain" description="SHOCT" evidence="2">
    <location>
        <begin position="212"/>
        <end position="237"/>
    </location>
</feature>
<protein>
    <submittedName>
        <fullName evidence="3">SHOCT domain-containing protein</fullName>
    </submittedName>
</protein>
<evidence type="ECO:0000259" key="2">
    <source>
        <dbReference type="Pfam" id="PF09851"/>
    </source>
</evidence>
<proteinExistence type="predicted"/>
<feature type="compositionally biased region" description="Pro residues" evidence="1">
    <location>
        <begin position="188"/>
        <end position="200"/>
    </location>
</feature>
<gene>
    <name evidence="3" type="ORF">J5Y10_16140</name>
</gene>
<dbReference type="InterPro" id="IPR018649">
    <property type="entry name" value="SHOCT"/>
</dbReference>
<dbReference type="EMBL" id="JAGIZA010000010">
    <property type="protein sequence ID" value="MBP0494319.1"/>
    <property type="molecule type" value="Genomic_DNA"/>
</dbReference>
<name>A0A940N0L2_9PROT</name>
<feature type="region of interest" description="Disordered" evidence="1">
    <location>
        <begin position="181"/>
        <end position="210"/>
    </location>
</feature>
<sequence>MQDITPEAQERVQEIAARHGVSPDAAMTLLRALSAGGGTMAQFSHPELGGMGQWSRGGMIMVGDMFNTALKARVDALCTELSALFGGNGPWQAGSTPAASSWWPAELGSPAWSGAQNDMRYAYFPASNRLAVSAGGQVALYDTAEHRIGGVSQQQGGSQVLTLSSDRGPVRLEDLRRLQASEGAASAPPAPAPSAPPHSPAPSETSDPLTLIERLADLRGKGVLSDEEFTAKKAELLRRL</sequence>
<comment type="caution">
    <text evidence="3">The sequence shown here is derived from an EMBL/GenBank/DDBJ whole genome shotgun (WGS) entry which is preliminary data.</text>
</comment>
<dbReference type="RefSeq" id="WP_209375076.1">
    <property type="nucleotide sequence ID" value="NZ_JAGIZA010000010.1"/>
</dbReference>
<dbReference type="Pfam" id="PF09851">
    <property type="entry name" value="SHOCT"/>
    <property type="match status" value="1"/>
</dbReference>
<organism evidence="3 4">
    <name type="scientific">Roseomonas indoligenes</name>
    <dbReference type="NCBI Taxonomy" id="2820811"/>
    <lineage>
        <taxon>Bacteria</taxon>
        <taxon>Pseudomonadati</taxon>
        <taxon>Pseudomonadota</taxon>
        <taxon>Alphaproteobacteria</taxon>
        <taxon>Acetobacterales</taxon>
        <taxon>Roseomonadaceae</taxon>
        <taxon>Roseomonas</taxon>
    </lineage>
</organism>
<dbReference type="AlphaFoldDB" id="A0A940N0L2"/>
<keyword evidence="4" id="KW-1185">Reference proteome</keyword>
<evidence type="ECO:0000313" key="3">
    <source>
        <dbReference type="EMBL" id="MBP0494319.1"/>
    </source>
</evidence>
<reference evidence="3" key="1">
    <citation type="submission" date="2021-03" db="EMBL/GenBank/DDBJ databases">
        <authorList>
            <person name="So Y."/>
        </authorList>
    </citation>
    <scope>NUCLEOTIDE SEQUENCE</scope>
    <source>
        <strain evidence="3">SG15</strain>
    </source>
</reference>
<accession>A0A940N0L2</accession>
<dbReference type="Proteomes" id="UP000677537">
    <property type="component" value="Unassembled WGS sequence"/>
</dbReference>
<evidence type="ECO:0000313" key="4">
    <source>
        <dbReference type="Proteomes" id="UP000677537"/>
    </source>
</evidence>